<keyword evidence="2" id="KW-0378">Hydrolase</keyword>
<evidence type="ECO:0000313" key="2">
    <source>
        <dbReference type="EMBL" id="STS79070.1"/>
    </source>
</evidence>
<organism evidence="2 3">
    <name type="scientific">Klebsiella pneumoniae</name>
    <dbReference type="NCBI Taxonomy" id="573"/>
    <lineage>
        <taxon>Bacteria</taxon>
        <taxon>Pseudomonadati</taxon>
        <taxon>Pseudomonadota</taxon>
        <taxon>Gammaproteobacteria</taxon>
        <taxon>Enterobacterales</taxon>
        <taxon>Enterobacteriaceae</taxon>
        <taxon>Klebsiella/Raoultella group</taxon>
        <taxon>Klebsiella</taxon>
        <taxon>Klebsiella pneumoniae complex</taxon>
    </lineage>
</organism>
<dbReference type="InterPro" id="IPR022547">
    <property type="entry name" value="ATPase_RavA_C"/>
</dbReference>
<feature type="domain" description="ATPase RavA C-terminal" evidence="1">
    <location>
        <begin position="16"/>
        <end position="44"/>
    </location>
</feature>
<dbReference type="Gene3D" id="1.20.58.1510">
    <property type="match status" value="1"/>
</dbReference>
<evidence type="ECO:0000259" key="1">
    <source>
        <dbReference type="Pfam" id="PF12592"/>
    </source>
</evidence>
<dbReference type="AlphaFoldDB" id="A0A377TLR8"/>
<dbReference type="GO" id="GO:0016787">
    <property type="term" value="F:hydrolase activity"/>
    <property type="evidence" value="ECO:0007669"/>
    <property type="project" value="UniProtKB-KW"/>
</dbReference>
<protein>
    <submittedName>
        <fullName evidence="2">Regulator protein</fullName>
        <ecNumber evidence="2">3.6.3.-</ecNumber>
    </submittedName>
</protein>
<accession>A0A377TLR8</accession>
<evidence type="ECO:0000313" key="3">
    <source>
        <dbReference type="Proteomes" id="UP000254938"/>
    </source>
</evidence>
<gene>
    <name evidence="2" type="primary">ravA_1</name>
    <name evidence="2" type="ORF">NCTC9140_00708</name>
</gene>
<dbReference type="Proteomes" id="UP000254938">
    <property type="component" value="Unassembled WGS sequence"/>
</dbReference>
<proteinExistence type="predicted"/>
<name>A0A377TLR8_KLEPN</name>
<reference evidence="2 3" key="1">
    <citation type="submission" date="2018-06" db="EMBL/GenBank/DDBJ databases">
        <authorList>
            <consortium name="Pathogen Informatics"/>
            <person name="Doyle S."/>
        </authorList>
    </citation>
    <scope>NUCLEOTIDE SEQUENCE [LARGE SCALE GENOMIC DNA]</scope>
    <source>
        <strain evidence="2 3">NCTC9140</strain>
    </source>
</reference>
<dbReference type="EMBL" id="UGKQ01000007">
    <property type="protein sequence ID" value="STS79070.1"/>
    <property type="molecule type" value="Genomic_DNA"/>
</dbReference>
<dbReference type="Pfam" id="PF12592">
    <property type="entry name" value="ATPase_RavA_C"/>
    <property type="match status" value="1"/>
</dbReference>
<dbReference type="EC" id="3.6.3.-" evidence="2"/>
<sequence>MMSGTSNTTASASSKKCLFIPVEWLGRIEASLQDVGAQIKQAKQP</sequence>